<evidence type="ECO:0000256" key="4">
    <source>
        <dbReference type="ARBA" id="ARBA00022679"/>
    </source>
</evidence>
<dbReference type="InterPro" id="IPR014724">
    <property type="entry name" value="RNA_pol_RPB2_OB-fold"/>
</dbReference>
<evidence type="ECO:0000256" key="1">
    <source>
        <dbReference type="ARBA" id="ARBA00006835"/>
    </source>
</evidence>
<evidence type="ECO:0000259" key="13">
    <source>
        <dbReference type="Pfam" id="PF04563"/>
    </source>
</evidence>
<dbReference type="GO" id="GO:0032549">
    <property type="term" value="F:ribonucleoside binding"/>
    <property type="evidence" value="ECO:0007669"/>
    <property type="project" value="InterPro"/>
</dbReference>
<keyword evidence="7" id="KW-0862">Zinc</keyword>
<dbReference type="CDD" id="cd00653">
    <property type="entry name" value="RNA_pol_B_RPB2"/>
    <property type="match status" value="1"/>
</dbReference>
<evidence type="ECO:0000256" key="5">
    <source>
        <dbReference type="ARBA" id="ARBA00022695"/>
    </source>
</evidence>
<keyword evidence="6" id="KW-0479">Metal-binding</keyword>
<name>A0A6C0BE62_9ZZZZ</name>
<dbReference type="InterPro" id="IPR007646">
    <property type="entry name" value="RNA_pol_Rpb2_4"/>
</dbReference>
<keyword evidence="5" id="KW-0548">Nucleotidyltransferase</keyword>
<dbReference type="EMBL" id="MN739141">
    <property type="protein sequence ID" value="QHS90587.1"/>
    <property type="molecule type" value="Genomic_DNA"/>
</dbReference>
<reference evidence="16" key="1">
    <citation type="journal article" date="2020" name="Nature">
        <title>Giant virus diversity and host interactions through global metagenomics.</title>
        <authorList>
            <person name="Schulz F."/>
            <person name="Roux S."/>
            <person name="Paez-Espino D."/>
            <person name="Jungbluth S."/>
            <person name="Walsh D.A."/>
            <person name="Denef V.J."/>
            <person name="McMahon K.D."/>
            <person name="Konstantinidis K.T."/>
            <person name="Eloe-Fadrosh E.A."/>
            <person name="Kyrpides N.C."/>
            <person name="Woyke T."/>
        </authorList>
    </citation>
    <scope>NUCLEOTIDE SEQUENCE</scope>
    <source>
        <strain evidence="16">GVMAG-M-3300010354-11</strain>
    </source>
</reference>
<feature type="region of interest" description="Disordered" evidence="9">
    <location>
        <begin position="233"/>
        <end position="257"/>
    </location>
</feature>
<keyword evidence="8" id="KW-0804">Transcription</keyword>
<dbReference type="Pfam" id="PF04560">
    <property type="entry name" value="RNA_pol_Rpb2_7"/>
    <property type="match status" value="1"/>
</dbReference>
<keyword evidence="3" id="KW-0240">DNA-directed RNA polymerase</keyword>
<evidence type="ECO:0000256" key="8">
    <source>
        <dbReference type="ARBA" id="ARBA00023163"/>
    </source>
</evidence>
<evidence type="ECO:0000259" key="14">
    <source>
        <dbReference type="Pfam" id="PF04565"/>
    </source>
</evidence>
<dbReference type="GO" id="GO:0003677">
    <property type="term" value="F:DNA binding"/>
    <property type="evidence" value="ECO:0007669"/>
    <property type="project" value="InterPro"/>
</dbReference>
<sequence>MNYFEDTWHVLDSYFKQHPYFLTKHHLDSYNDFVSHRLKSTIKALNPIYVKKKQDNGKLTHEIEVFVGGETSDDIYINKPTIVENDVQRLMFPNEARLKDFTYQSEIFANIVVKYTTTEGSSQSQKYKTFENVKIGALPIMLHSRLCMLHDMSPEMRREMGECKWDQGGYFIIDGKEKVIVAQERIATNRIFINKSKDPKYSYEGLIRCTSEENPLFPKVVMFYVNKTKVEDPFEQSGKDDKKESGDSKDTDEKKEKDKRIHNSIVVKIPYCSQTIPLFTLFRALGVESDEEIIKHILYDLEGNEKYLDFLMPSIIDGSKYPTQEECLSYMANFVEYKSEDTVKKILTNDLFANIGPEYRNKSIFLGHIVLKLINNCLGVAKETDRDSYVYKRVDISGFLIGNIFRDYYNQFRNVMRSNIDNQYLYGPWRNSKNVESLINPANMAYIFKWDVIENGMKKSLKGMWGKSMVTGSTEHMKQGIVQDLSRISYLGFLSHLRRVSTPIDPTSKVVAPHHLHCTQWGIMCPCESPDGGSIGLLKNFAIMCHVTFDTNPREIATHLMKLGMKVLADINVDDINGCTKVLINSNLVGIVNDAKHVVDVLKLLKLNNIIHPFTSVSWNVASNEIHVLTEAGRCCRPVYVVHKGKLLIQDHIKGFKDGSITWDDFFKPQKLTYAEEILEKNMSPIEFLDVEETSNALIAMDSTYLGLSKRYTHCEIHPSTILSVLTQNIPLCQHNQAPRNIFSGAQGKQAIGIYATNFNDRIDTMSYVLHYPQKSLINTRYMEYMHNNDMPNGENLIVAIATYTGYNQEDSIIINKNSIQRGCFNLTYFKNMIEKEEKDDNNNNQLVFRNTIKMVKEYGKDVQNIRFGNYNKIDDNGLPKVNSHIKENDVIFGRCDIKTQMIADESSLDIFNNKVKSEKYSDRSVIADKTVSGIIDKVFVYVDDDNNKTCKVRFRKVRMPELGDKLCSRTAQKGVIGMIIPQENMPFNKDGIVPDIIINPHAFPTRMTLGHLLECLIAKVGVNVGTCVDGTPFNNNNYDDMIESLEKKFGLEKHGNEILYNGFTGHQMECSIFFGPTYYERLKHMVADKINYRTMGPITNKTRQPTKGRGNGGGLRIGEMEKDSILSHGAISFLKESLMERSDIYEFKVDEDTGFITNKENIHTRLLKAPCAFRLLMQEIAAMGVKPQLLFHESDNVDDDMGEDAEVDFVANAEREDDVDDYIMEEPLEM</sequence>
<evidence type="ECO:0000256" key="7">
    <source>
        <dbReference type="ARBA" id="ARBA00022833"/>
    </source>
</evidence>
<comment type="similarity">
    <text evidence="1">Belongs to the RNA polymerase beta chain family.</text>
</comment>
<dbReference type="PANTHER" id="PTHR20856">
    <property type="entry name" value="DNA-DIRECTED RNA POLYMERASE I SUBUNIT 2"/>
    <property type="match status" value="1"/>
</dbReference>
<dbReference type="InterPro" id="IPR015712">
    <property type="entry name" value="DNA-dir_RNA_pol_su2"/>
</dbReference>
<evidence type="ECO:0000313" key="16">
    <source>
        <dbReference type="EMBL" id="QHS90587.1"/>
    </source>
</evidence>
<dbReference type="InterPro" id="IPR007642">
    <property type="entry name" value="RNA_pol_Rpb2_2"/>
</dbReference>
<dbReference type="Pfam" id="PF04563">
    <property type="entry name" value="RNA_pol_Rpb2_1"/>
    <property type="match status" value="1"/>
</dbReference>
<feature type="domain" description="RNA polymerase beta subunit protrusion" evidence="13">
    <location>
        <begin position="22"/>
        <end position="423"/>
    </location>
</feature>
<dbReference type="Gene3D" id="2.40.50.150">
    <property type="match status" value="1"/>
</dbReference>
<evidence type="ECO:0000256" key="3">
    <source>
        <dbReference type="ARBA" id="ARBA00022478"/>
    </source>
</evidence>
<dbReference type="PROSITE" id="PS01166">
    <property type="entry name" value="RNA_POL_BETA"/>
    <property type="match status" value="1"/>
</dbReference>
<dbReference type="InterPro" id="IPR007644">
    <property type="entry name" value="RNA_pol_bsu_protrusion"/>
</dbReference>
<feature type="domain" description="RNA polymerase Rpb2" evidence="11">
    <location>
        <begin position="1114"/>
        <end position="1191"/>
    </location>
</feature>
<dbReference type="InterPro" id="IPR007645">
    <property type="entry name" value="RNA_pol_Rpb2_3"/>
</dbReference>
<dbReference type="InterPro" id="IPR007641">
    <property type="entry name" value="RNA_pol_Rpb2_7"/>
</dbReference>
<dbReference type="InterPro" id="IPR037034">
    <property type="entry name" value="RNA_pol_Rpb2_2_sf"/>
</dbReference>
<protein>
    <recommendedName>
        <fullName evidence="2">DNA-directed RNA polymerase</fullName>
        <ecNumber evidence="2">2.7.7.6</ecNumber>
    </recommendedName>
</protein>
<proteinExistence type="inferred from homology"/>
<dbReference type="InterPro" id="IPR007121">
    <property type="entry name" value="RNA_pol_bsu_CS"/>
</dbReference>
<dbReference type="Gene3D" id="3.90.1110.10">
    <property type="entry name" value="RNA polymerase Rpb2, domain 2"/>
    <property type="match status" value="1"/>
</dbReference>
<dbReference type="Gene3D" id="3.90.1800.10">
    <property type="entry name" value="RNA polymerase alpha subunit dimerisation domain"/>
    <property type="match status" value="1"/>
</dbReference>
<dbReference type="InterPro" id="IPR007120">
    <property type="entry name" value="DNA-dir_RNAP_su2_dom"/>
</dbReference>
<evidence type="ECO:0000256" key="2">
    <source>
        <dbReference type="ARBA" id="ARBA00012418"/>
    </source>
</evidence>
<dbReference type="GO" id="GO:0003899">
    <property type="term" value="F:DNA-directed RNA polymerase activity"/>
    <property type="evidence" value="ECO:0007669"/>
    <property type="project" value="UniProtKB-EC"/>
</dbReference>
<dbReference type="GO" id="GO:0006351">
    <property type="term" value="P:DNA-templated transcription"/>
    <property type="evidence" value="ECO:0007669"/>
    <property type="project" value="InterPro"/>
</dbReference>
<dbReference type="Gene3D" id="3.90.1070.20">
    <property type="match status" value="1"/>
</dbReference>
<evidence type="ECO:0000256" key="9">
    <source>
        <dbReference type="SAM" id="MobiDB-lite"/>
    </source>
</evidence>
<organism evidence="16">
    <name type="scientific">viral metagenome</name>
    <dbReference type="NCBI Taxonomy" id="1070528"/>
    <lineage>
        <taxon>unclassified sequences</taxon>
        <taxon>metagenomes</taxon>
        <taxon>organismal metagenomes</taxon>
    </lineage>
</organism>
<dbReference type="GO" id="GO:0000428">
    <property type="term" value="C:DNA-directed RNA polymerase complex"/>
    <property type="evidence" value="ECO:0007669"/>
    <property type="project" value="UniProtKB-KW"/>
</dbReference>
<dbReference type="SUPFAM" id="SSF64484">
    <property type="entry name" value="beta and beta-prime subunits of DNA dependent RNA-polymerase"/>
    <property type="match status" value="1"/>
</dbReference>
<feature type="domain" description="RNA polymerase Rpb2" evidence="15">
    <location>
        <begin position="582"/>
        <end position="642"/>
    </location>
</feature>
<feature type="domain" description="DNA-directed RNA polymerase subunit 2 hybrid-binding" evidence="10">
    <location>
        <begin position="727"/>
        <end position="1110"/>
    </location>
</feature>
<evidence type="ECO:0000256" key="6">
    <source>
        <dbReference type="ARBA" id="ARBA00022723"/>
    </source>
</evidence>
<evidence type="ECO:0000259" key="10">
    <source>
        <dbReference type="Pfam" id="PF00562"/>
    </source>
</evidence>
<dbReference type="Gene3D" id="3.90.1100.10">
    <property type="match status" value="1"/>
</dbReference>
<dbReference type="Pfam" id="PF04566">
    <property type="entry name" value="RNA_pol_Rpb2_4"/>
    <property type="match status" value="1"/>
</dbReference>
<dbReference type="Pfam" id="PF04561">
    <property type="entry name" value="RNA_pol_Rpb2_2"/>
    <property type="match status" value="1"/>
</dbReference>
<evidence type="ECO:0000259" key="12">
    <source>
        <dbReference type="Pfam" id="PF04561"/>
    </source>
</evidence>
<dbReference type="GO" id="GO:0046872">
    <property type="term" value="F:metal ion binding"/>
    <property type="evidence" value="ECO:0007669"/>
    <property type="project" value="UniProtKB-KW"/>
</dbReference>
<dbReference type="AlphaFoldDB" id="A0A6C0BE62"/>
<feature type="domain" description="RNA polymerase Rpb2" evidence="12">
    <location>
        <begin position="262"/>
        <end position="395"/>
    </location>
</feature>
<accession>A0A6C0BE62</accession>
<evidence type="ECO:0000259" key="15">
    <source>
        <dbReference type="Pfam" id="PF04566"/>
    </source>
</evidence>
<dbReference type="EC" id="2.7.7.6" evidence="2"/>
<evidence type="ECO:0000259" key="11">
    <source>
        <dbReference type="Pfam" id="PF04560"/>
    </source>
</evidence>
<dbReference type="Gene3D" id="2.40.270.10">
    <property type="entry name" value="DNA-directed RNA polymerase, subunit 2, domain 6"/>
    <property type="match status" value="1"/>
</dbReference>
<keyword evidence="4" id="KW-0808">Transferase</keyword>
<feature type="domain" description="RNA polymerase Rpb2" evidence="14">
    <location>
        <begin position="485"/>
        <end position="547"/>
    </location>
</feature>
<dbReference type="InterPro" id="IPR037033">
    <property type="entry name" value="DNA-dir_RNAP_su2_hyb_sf"/>
</dbReference>
<dbReference type="Pfam" id="PF04565">
    <property type="entry name" value="RNA_pol_Rpb2_3"/>
    <property type="match status" value="1"/>
</dbReference>
<dbReference type="Pfam" id="PF00562">
    <property type="entry name" value="RNA_pol_Rpb2_6"/>
    <property type="match status" value="1"/>
</dbReference>